<dbReference type="PANTHER" id="PTHR43696">
    <property type="entry name" value="COILED-COIL DOMAIN-CONTAINING PROTEIN 157"/>
    <property type="match status" value="1"/>
</dbReference>
<feature type="coiled-coil region" evidence="1">
    <location>
        <begin position="206"/>
        <end position="377"/>
    </location>
</feature>
<dbReference type="AlphaFoldDB" id="A0A0A9XVM8"/>
<organism evidence="3">
    <name type="scientific">Lygus hesperus</name>
    <name type="common">Western plant bug</name>
    <dbReference type="NCBI Taxonomy" id="30085"/>
    <lineage>
        <taxon>Eukaryota</taxon>
        <taxon>Metazoa</taxon>
        <taxon>Ecdysozoa</taxon>
        <taxon>Arthropoda</taxon>
        <taxon>Hexapoda</taxon>
        <taxon>Insecta</taxon>
        <taxon>Pterygota</taxon>
        <taxon>Neoptera</taxon>
        <taxon>Paraneoptera</taxon>
        <taxon>Hemiptera</taxon>
        <taxon>Heteroptera</taxon>
        <taxon>Panheteroptera</taxon>
        <taxon>Cimicomorpha</taxon>
        <taxon>Miridae</taxon>
        <taxon>Mirini</taxon>
        <taxon>Lygus</taxon>
    </lineage>
</organism>
<evidence type="ECO:0000256" key="1">
    <source>
        <dbReference type="SAM" id="Coils"/>
    </source>
</evidence>
<feature type="region of interest" description="Disordered" evidence="2">
    <location>
        <begin position="425"/>
        <end position="446"/>
    </location>
</feature>
<sequence length="446" mass="51951">IFLDLIVGYMNRMPNVTEAFSQSEMAVPSRRLSLSALVWMLWSRVKFINNQYCQEVQKCIEGRKEWAEKCVQTHESSLVVCETCQTSQETISALTEMVESLCSNCKIKDTLITKTRKEMETEIYYITQWGAMRKWCSAIMNDMRAVSNFVKDMRNQSLKLGSQLRTFRTESMVTVSKLKDLSKEKEELMMTTEKAVESRASSIIKVNELNKKCRAKTAECEDWKKKFQDLEKSTADLKNEVRELKHMNVNEREKNVNLCQEVQRKNSVIEGNREEINRMKKEFSSLTYSLKDDIASRDLKISNQLEKMKVLEARLKESEEATSDLRMELKKEQAHGQEIWKSFEELKIQKNIQDQQMEKSYAEMDEMLRRLNEVEETILTMPKCHIQVTGDPVQDMVCKKTRNLMAIRHLKAQNHDLSRTLAKLSAASEKSRTLEGATDDDEYTTD</sequence>
<name>A0A0A9XVM8_LYGHE</name>
<protein>
    <submittedName>
        <fullName evidence="3">Uncharacterized protein</fullName>
    </submittedName>
</protein>
<accession>A0A0A9XVM8</accession>
<evidence type="ECO:0000313" key="3">
    <source>
        <dbReference type="EMBL" id="JAG24857.1"/>
    </source>
</evidence>
<keyword evidence="1" id="KW-0175">Coiled coil</keyword>
<dbReference type="EMBL" id="GBHO01018747">
    <property type="protein sequence ID" value="JAG24857.1"/>
    <property type="molecule type" value="Transcribed_RNA"/>
</dbReference>
<gene>
    <name evidence="3" type="ORF">CM83_1955</name>
</gene>
<feature type="compositionally biased region" description="Acidic residues" evidence="2">
    <location>
        <begin position="437"/>
        <end position="446"/>
    </location>
</feature>
<feature type="non-terminal residue" evidence="3">
    <location>
        <position position="1"/>
    </location>
</feature>
<reference evidence="3" key="2">
    <citation type="submission" date="2014-07" db="EMBL/GenBank/DDBJ databases">
        <authorList>
            <person name="Hull J."/>
        </authorList>
    </citation>
    <scope>NUCLEOTIDE SEQUENCE</scope>
</reference>
<proteinExistence type="predicted"/>
<reference evidence="3" key="1">
    <citation type="journal article" date="2014" name="PLoS ONE">
        <title>Transcriptome-Based Identification of ABC Transporters in the Western Tarnished Plant Bug Lygus hesperus.</title>
        <authorList>
            <person name="Hull J.J."/>
            <person name="Chaney K."/>
            <person name="Geib S.M."/>
            <person name="Fabrick J.A."/>
            <person name="Brent C.S."/>
            <person name="Walsh D."/>
            <person name="Lavine L.C."/>
        </authorList>
    </citation>
    <scope>NUCLEOTIDE SEQUENCE</scope>
</reference>
<evidence type="ECO:0000256" key="2">
    <source>
        <dbReference type="SAM" id="MobiDB-lite"/>
    </source>
</evidence>
<dbReference type="InterPro" id="IPR029681">
    <property type="entry name" value="CCDC157"/>
</dbReference>
<dbReference type="PANTHER" id="PTHR43696:SF9">
    <property type="entry name" value="COILED-COIL DOMAIN-CONTAINING PROTEIN 157"/>
    <property type="match status" value="1"/>
</dbReference>